<dbReference type="Pfam" id="PF25788">
    <property type="entry name" value="Ig_Rha78A_N"/>
    <property type="match status" value="1"/>
</dbReference>
<dbReference type="PRINTS" id="PR00633">
    <property type="entry name" value="RCCNDNSATION"/>
</dbReference>
<proteinExistence type="predicted"/>
<accession>A0ABX3EPV8</accession>
<keyword evidence="2" id="KW-0677">Repeat</keyword>
<keyword evidence="1" id="KW-0344">Guanine-nucleotide releasing factor</keyword>
<dbReference type="InterPro" id="IPR013783">
    <property type="entry name" value="Ig-like_fold"/>
</dbReference>
<dbReference type="PANTHER" id="PTHR45982">
    <property type="entry name" value="REGULATOR OF CHROMOSOME CONDENSATION"/>
    <property type="match status" value="1"/>
</dbReference>
<dbReference type="InterPro" id="IPR000408">
    <property type="entry name" value="Reg_chr_condens"/>
</dbReference>
<dbReference type="Gene3D" id="2.130.10.30">
    <property type="entry name" value="Regulator of chromosome condensation 1/beta-lactamase-inhibitor protein II"/>
    <property type="match status" value="2"/>
</dbReference>
<dbReference type="PROSITE" id="PS50853">
    <property type="entry name" value="FN3"/>
    <property type="match status" value="1"/>
</dbReference>
<comment type="caution">
    <text evidence="4">The sequence shown here is derived from an EMBL/GenBank/DDBJ whole genome shotgun (WGS) entry which is preliminary data.</text>
</comment>
<dbReference type="Pfam" id="PF25390">
    <property type="entry name" value="WD40_RLD"/>
    <property type="match status" value="1"/>
</dbReference>
<evidence type="ECO:0000313" key="4">
    <source>
        <dbReference type="EMBL" id="OKP87757.1"/>
    </source>
</evidence>
<evidence type="ECO:0000313" key="5">
    <source>
        <dbReference type="Proteomes" id="UP000186058"/>
    </source>
</evidence>
<dbReference type="SUPFAM" id="SSF49265">
    <property type="entry name" value="Fibronectin type III"/>
    <property type="match status" value="1"/>
</dbReference>
<dbReference type="Gene3D" id="2.60.40.10">
    <property type="entry name" value="Immunoglobulins"/>
    <property type="match status" value="2"/>
</dbReference>
<dbReference type="Proteomes" id="UP000186058">
    <property type="component" value="Unassembled WGS sequence"/>
</dbReference>
<dbReference type="PROSITE" id="PS50012">
    <property type="entry name" value="RCC1_3"/>
    <property type="match status" value="6"/>
</dbReference>
<evidence type="ECO:0000256" key="2">
    <source>
        <dbReference type="ARBA" id="ARBA00022737"/>
    </source>
</evidence>
<dbReference type="InterPro" id="IPR003961">
    <property type="entry name" value="FN3_dom"/>
</dbReference>
<sequence length="917" mass="98363">MTVDPTAWTNKFVTITLAGGTDADSGFQKYQYKINQDGEWKDYTAPFVIDTEGLYNVYARSVDNVFNHSEEVTGVAKVDKTNPPKPIMTIEPSKWTNQSVSITLSGGTDTDKGFPNSGFQKYQYKIDNGEWKDYTAPIIVDTEGLYKFVARSVDIAANLSEEVSGEAKIDRTKPTVPIMTIEPLKWTNLLVTITLTGGNDTDKGFPNSGFQKYQYKIDDEEWKDYTQPVIVSEAGLYNVYARSIDNVNLISDEVSGQAKVDKTKPSTPTGFSTLLRNYDSLKITWSPSSDNVGVTGYDIYLGTKLIGTTTLNEYTYTGLSSDRTYKLKVVAKDEAGNFSAEGVHYAKTPLSLISSSTNHTLYVKADGTVWAWGSNGGGQLGDGTTTSKTTATQVLGLTDVVAVAAGSEHSLALKADGSVWSWGSGSLGALGTGATSSYVPTRVPGLEGIIAITASQSNSYALKSDGTVWAWGGNHYGQLGNGSIGYQYNKTSPVKVNNLTGVTALAAGMNSFVYALKTDGRVWGWGANYYNNLGIGDTQQVEPKQLDGLTEITRIVGGTTHGVFLKADGSVWMLGTVFYKFGTPYKVPGLSEVKSIAGGSGTSFAVKSDGSVWAWGINSYGQLGNGKVTPEPEQTDMVRVTDLSGVSSVAGGAKSGIASKTDGSIWTWGGNNEGHLGDGTTVQRLVPVQVQENQAPLVTLTYPLGTQESPSETDVSNPSILWNQKDAELTKFTAYQVQVLDESGGIVSDSGEVKTSLTTTTGTWLSSLKLPTFEPLQVKVRVKDESLWSEWSNTGWMEIASMFSLKLNNSLTNTIELSRPTIKSGEPTTVKLSVYGNVYGDDDIENDLLNGIAKVRVSGYTISSTESSGKFGDVELSASGNTVIDVQFHDGIAEIPLTLTVPGKQTFFSYGIAGGRI</sequence>
<dbReference type="SUPFAM" id="SSF50985">
    <property type="entry name" value="RCC1/BLIP-II"/>
    <property type="match status" value="1"/>
</dbReference>
<dbReference type="Pfam" id="PF00041">
    <property type="entry name" value="fn3"/>
    <property type="match status" value="1"/>
</dbReference>
<dbReference type="PANTHER" id="PTHR45982:SF1">
    <property type="entry name" value="REGULATOR OF CHROMOSOME CONDENSATION"/>
    <property type="match status" value="1"/>
</dbReference>
<gene>
    <name evidence="4" type="ORF">A3844_10145</name>
</gene>
<dbReference type="Pfam" id="PF00415">
    <property type="entry name" value="RCC1"/>
    <property type="match status" value="1"/>
</dbReference>
<dbReference type="InterPro" id="IPR058923">
    <property type="entry name" value="RCC1-like_dom"/>
</dbReference>
<dbReference type="PROSITE" id="PS00626">
    <property type="entry name" value="RCC1_2"/>
    <property type="match status" value="1"/>
</dbReference>
<organism evidence="4 5">
    <name type="scientific">Paenibacillus helianthi</name>
    <dbReference type="NCBI Taxonomy" id="1349432"/>
    <lineage>
        <taxon>Bacteria</taxon>
        <taxon>Bacillati</taxon>
        <taxon>Bacillota</taxon>
        <taxon>Bacilli</taxon>
        <taxon>Bacillales</taxon>
        <taxon>Paenibacillaceae</taxon>
        <taxon>Paenibacillus</taxon>
    </lineage>
</organism>
<reference evidence="4 5" key="1">
    <citation type="submission" date="2016-03" db="EMBL/GenBank/DDBJ databases">
        <authorList>
            <person name="Sant'Anna F.H."/>
            <person name="Ambrosini A."/>
            <person name="Souza R."/>
            <person name="Bach E."/>
            <person name="Fernandes G."/>
            <person name="Balsanelli E."/>
            <person name="Baura V.A."/>
            <person name="Souza E.M."/>
            <person name="Passaglia L."/>
        </authorList>
    </citation>
    <scope>NUCLEOTIDE SEQUENCE [LARGE SCALE GENOMIC DNA]</scope>
    <source>
        <strain evidence="4 5">P26E</strain>
    </source>
</reference>
<dbReference type="EMBL" id="LVWI01000034">
    <property type="protein sequence ID" value="OKP87757.1"/>
    <property type="molecule type" value="Genomic_DNA"/>
</dbReference>
<keyword evidence="5" id="KW-1185">Reference proteome</keyword>
<protein>
    <recommendedName>
        <fullName evidence="3">Fibronectin type-III domain-containing protein</fullName>
    </recommendedName>
</protein>
<dbReference type="InterPro" id="IPR036116">
    <property type="entry name" value="FN3_sf"/>
</dbReference>
<evidence type="ECO:0000256" key="1">
    <source>
        <dbReference type="ARBA" id="ARBA00022658"/>
    </source>
</evidence>
<dbReference type="NCBIfam" id="NF047446">
    <property type="entry name" value="barrel_OmpL47"/>
    <property type="match status" value="3"/>
</dbReference>
<dbReference type="InterPro" id="IPR058094">
    <property type="entry name" value="Ig-like_OmpL47-like"/>
</dbReference>
<dbReference type="CDD" id="cd00063">
    <property type="entry name" value="FN3"/>
    <property type="match status" value="1"/>
</dbReference>
<evidence type="ECO:0000259" key="3">
    <source>
        <dbReference type="PROSITE" id="PS50853"/>
    </source>
</evidence>
<feature type="domain" description="Fibronectin type-III" evidence="3">
    <location>
        <begin position="264"/>
        <end position="351"/>
    </location>
</feature>
<dbReference type="SMART" id="SM00060">
    <property type="entry name" value="FN3"/>
    <property type="match status" value="1"/>
</dbReference>
<dbReference type="InterPro" id="IPR009091">
    <property type="entry name" value="RCC1/BLIP-II"/>
</dbReference>
<name>A0ABX3EPV8_9BACL</name>
<dbReference type="InterPro" id="IPR051553">
    <property type="entry name" value="Ran_GTPase-activating"/>
</dbReference>